<dbReference type="Proteomes" id="UP000027265">
    <property type="component" value="Unassembled WGS sequence"/>
</dbReference>
<reference evidence="4" key="1">
    <citation type="journal article" date="2014" name="Proc. Natl. Acad. Sci. U.S.A.">
        <title>Extensive sampling of basidiomycete genomes demonstrates inadequacy of the white-rot/brown-rot paradigm for wood decay fungi.</title>
        <authorList>
            <person name="Riley R."/>
            <person name="Salamov A.A."/>
            <person name="Brown D.W."/>
            <person name="Nagy L.G."/>
            <person name="Floudas D."/>
            <person name="Held B.W."/>
            <person name="Levasseur A."/>
            <person name="Lombard V."/>
            <person name="Morin E."/>
            <person name="Otillar R."/>
            <person name="Lindquist E.A."/>
            <person name="Sun H."/>
            <person name="LaButti K.M."/>
            <person name="Schmutz J."/>
            <person name="Jabbour D."/>
            <person name="Luo H."/>
            <person name="Baker S.E."/>
            <person name="Pisabarro A.G."/>
            <person name="Walton J.D."/>
            <person name="Blanchette R.A."/>
            <person name="Henrissat B."/>
            <person name="Martin F."/>
            <person name="Cullen D."/>
            <person name="Hibbett D.S."/>
            <person name="Grigoriev I.V."/>
        </authorList>
    </citation>
    <scope>NUCLEOTIDE SEQUENCE [LARGE SCALE GENOMIC DNA]</scope>
    <source>
        <strain evidence="4">MUCL 33604</strain>
    </source>
</reference>
<keyword evidence="4" id="KW-1185">Reference proteome</keyword>
<dbReference type="OrthoDB" id="2798046at2759"/>
<dbReference type="AlphaFoldDB" id="A0A067PBA4"/>
<organism evidence="3 4">
    <name type="scientific">Jaapia argillacea MUCL 33604</name>
    <dbReference type="NCBI Taxonomy" id="933084"/>
    <lineage>
        <taxon>Eukaryota</taxon>
        <taxon>Fungi</taxon>
        <taxon>Dikarya</taxon>
        <taxon>Basidiomycota</taxon>
        <taxon>Agaricomycotina</taxon>
        <taxon>Agaricomycetes</taxon>
        <taxon>Agaricomycetidae</taxon>
        <taxon>Jaapiales</taxon>
        <taxon>Jaapiaceae</taxon>
        <taxon>Jaapia</taxon>
    </lineage>
</organism>
<evidence type="ECO:0000313" key="3">
    <source>
        <dbReference type="EMBL" id="KDQ51110.1"/>
    </source>
</evidence>
<gene>
    <name evidence="3" type="ORF">JAAARDRAFT_199334</name>
</gene>
<keyword evidence="2" id="KW-1133">Transmembrane helix</keyword>
<evidence type="ECO:0000313" key="4">
    <source>
        <dbReference type="Proteomes" id="UP000027265"/>
    </source>
</evidence>
<evidence type="ECO:0000256" key="1">
    <source>
        <dbReference type="SAM" id="MobiDB-lite"/>
    </source>
</evidence>
<sequence>MLTLAQTLRSIHQDIRRNVVDFWDNLPQYLWMWFELTVCSALILLSYLLSVSLAGRKLHIGRVRFRLYPFAICFYDLRYSQDASRKFPTNVELTIESTNVELTFHIPRPSYPCWGTFLAENVYHRTPECSVSVIRCHTTLWIYPYAFRFTAGPYADTKLDDFRLQVFSSKRTPGWVNRLRTNLVATILKGDTIRCDEFRIAIQGGLNSPGERGVEVEQDGDYETTDAPEESVTLGGGQIGDGTGGEAVYKETYADSSRTPISSLNASDPTMQNSSGTSEFRTSTTARGYHVHNWQNRIYTFGSIDAQLRKNWEEEKGSYAMVVRDVRWTKVHSLYQRAGGPISAFPQIIWSTLQFPMSLFNAYRDPISMLNIHMTRLDVTFSEYRIQDAELLRQGAKMIGEFEWLNGGVMGRVGWDMLAWIIKPD</sequence>
<keyword evidence="2" id="KW-0812">Transmembrane</keyword>
<dbReference type="InParanoid" id="A0A067PBA4"/>
<name>A0A067PBA4_9AGAM</name>
<evidence type="ECO:0000256" key="2">
    <source>
        <dbReference type="SAM" id="Phobius"/>
    </source>
</evidence>
<accession>A0A067PBA4</accession>
<dbReference type="EMBL" id="KL197751">
    <property type="protein sequence ID" value="KDQ51110.1"/>
    <property type="molecule type" value="Genomic_DNA"/>
</dbReference>
<feature type="region of interest" description="Disordered" evidence="1">
    <location>
        <begin position="259"/>
        <end position="281"/>
    </location>
</feature>
<dbReference type="HOGENOM" id="CLU_053172_0_0_1"/>
<keyword evidence="2" id="KW-0472">Membrane</keyword>
<protein>
    <submittedName>
        <fullName evidence="3">Uncharacterized protein</fullName>
    </submittedName>
</protein>
<feature type="transmembrane region" description="Helical" evidence="2">
    <location>
        <begin position="30"/>
        <end position="54"/>
    </location>
</feature>
<proteinExistence type="predicted"/>